<keyword evidence="1" id="KW-0812">Transmembrane</keyword>
<protein>
    <submittedName>
        <fullName evidence="2">Uncharacterized protein</fullName>
    </submittedName>
</protein>
<accession>V4HSB1</accession>
<dbReference type="AlphaFoldDB" id="V4HSB1"/>
<keyword evidence="1" id="KW-0472">Membrane</keyword>
<evidence type="ECO:0000313" key="2">
    <source>
        <dbReference type="EMBL" id="ESP93725.1"/>
    </source>
</evidence>
<gene>
    <name evidence="2" type="ORF">PL2TA16_02929</name>
</gene>
<name>V4HSB1_PSEL2</name>
<dbReference type="EMBL" id="AUSV01000032">
    <property type="protein sequence ID" value="ESP93725.1"/>
    <property type="molecule type" value="Genomic_DNA"/>
</dbReference>
<dbReference type="Proteomes" id="UP000017820">
    <property type="component" value="Unassembled WGS sequence"/>
</dbReference>
<sequence length="48" mass="5713">MEVDSLLKPVLLKIRLVLVYKPRELMKLCLSHYALCLLLTMLYYMMLP</sequence>
<keyword evidence="1" id="KW-1133">Transmembrane helix</keyword>
<organism evidence="2 3">
    <name type="scientific">Pseudoalteromonas luteoviolacea (strain 2ta16)</name>
    <dbReference type="NCBI Taxonomy" id="1353533"/>
    <lineage>
        <taxon>Bacteria</taxon>
        <taxon>Pseudomonadati</taxon>
        <taxon>Pseudomonadota</taxon>
        <taxon>Gammaproteobacteria</taxon>
        <taxon>Alteromonadales</taxon>
        <taxon>Pseudoalteromonadaceae</taxon>
        <taxon>Pseudoalteromonas</taxon>
    </lineage>
</organism>
<reference evidence="2 3" key="1">
    <citation type="submission" date="2013-07" db="EMBL/GenBank/DDBJ databases">
        <title>Draft genome sequence of Pseudoalteromonas luteoviolacea 2ta16.</title>
        <authorList>
            <person name="Allen E.E."/>
            <person name="Azam F."/>
            <person name="Podell S."/>
        </authorList>
    </citation>
    <scope>NUCLEOTIDE SEQUENCE [LARGE SCALE GENOMIC DNA]</scope>
    <source>
        <strain evidence="2 3">2ta16</strain>
    </source>
</reference>
<comment type="caution">
    <text evidence="2">The sequence shown here is derived from an EMBL/GenBank/DDBJ whole genome shotgun (WGS) entry which is preliminary data.</text>
</comment>
<evidence type="ECO:0000256" key="1">
    <source>
        <dbReference type="SAM" id="Phobius"/>
    </source>
</evidence>
<proteinExistence type="predicted"/>
<feature type="transmembrane region" description="Helical" evidence="1">
    <location>
        <begin position="25"/>
        <end position="46"/>
    </location>
</feature>
<evidence type="ECO:0000313" key="3">
    <source>
        <dbReference type="Proteomes" id="UP000017820"/>
    </source>
</evidence>